<comment type="caution">
    <text evidence="1">The sequence shown here is derived from an EMBL/GenBank/DDBJ whole genome shotgun (WGS) entry which is preliminary data.</text>
</comment>
<protein>
    <submittedName>
        <fullName evidence="1">Uncharacterized protein</fullName>
    </submittedName>
</protein>
<gene>
    <name evidence="1" type="ORF">FHX64_001547</name>
</gene>
<sequence length="73" mass="8325">MEDAVAGIAELRRLHVQMGEAVLEGYDFDSTQSPQQPTIKLRHDLYEVTICLKNKEIIILASSIRLFKQIIII</sequence>
<dbReference type="AlphaFoldDB" id="A0A7W5H289"/>
<organism evidence="1 2">
    <name type="scientific">Microbacter margulisiae</name>
    <dbReference type="NCBI Taxonomy" id="1350067"/>
    <lineage>
        <taxon>Bacteria</taxon>
        <taxon>Pseudomonadati</taxon>
        <taxon>Bacteroidota</taxon>
        <taxon>Bacteroidia</taxon>
        <taxon>Bacteroidales</taxon>
        <taxon>Porphyromonadaceae</taxon>
        <taxon>Microbacter</taxon>
    </lineage>
</organism>
<dbReference type="EMBL" id="JACHYB010000001">
    <property type="protein sequence ID" value="MBB3187384.1"/>
    <property type="molecule type" value="Genomic_DNA"/>
</dbReference>
<dbReference type="Proteomes" id="UP000544222">
    <property type="component" value="Unassembled WGS sequence"/>
</dbReference>
<accession>A0A7W5H289</accession>
<evidence type="ECO:0000313" key="1">
    <source>
        <dbReference type="EMBL" id="MBB3187384.1"/>
    </source>
</evidence>
<reference evidence="1 2" key="1">
    <citation type="submission" date="2020-08" db="EMBL/GenBank/DDBJ databases">
        <title>Genomic Encyclopedia of Type Strains, Phase IV (KMG-IV): sequencing the most valuable type-strain genomes for metagenomic binning, comparative biology and taxonomic classification.</title>
        <authorList>
            <person name="Goeker M."/>
        </authorList>
    </citation>
    <scope>NUCLEOTIDE SEQUENCE [LARGE SCALE GENOMIC DNA]</scope>
    <source>
        <strain evidence="1 2">DSM 27471</strain>
    </source>
</reference>
<evidence type="ECO:0000313" key="2">
    <source>
        <dbReference type="Proteomes" id="UP000544222"/>
    </source>
</evidence>
<name>A0A7W5H289_9PORP</name>
<proteinExistence type="predicted"/>
<keyword evidence="2" id="KW-1185">Reference proteome</keyword>